<keyword evidence="2" id="KW-1185">Reference proteome</keyword>
<comment type="caution">
    <text evidence="1">The sequence shown here is derived from an EMBL/GenBank/DDBJ whole genome shotgun (WGS) entry which is preliminary data.</text>
</comment>
<dbReference type="Proteomes" id="UP000244978">
    <property type="component" value="Unassembled WGS sequence"/>
</dbReference>
<dbReference type="AlphaFoldDB" id="A0A2U1T346"/>
<dbReference type="RefSeq" id="WP_108997940.1">
    <property type="nucleotide sequence ID" value="NZ_QEEX01000001.1"/>
</dbReference>
<evidence type="ECO:0000313" key="2">
    <source>
        <dbReference type="Proteomes" id="UP000244978"/>
    </source>
</evidence>
<sequence>MIAPADEAAAYYASLGPWITAKTAAKYCNISELELLNWTEDSRVLGVKFSDGRYYYQSRQFQNGAPVVGLDRILAVLSQAFKAPETMAGWLAGRAYIGMDVTRWDLLRLGDLELLLDWAQDDADSVTRP</sequence>
<dbReference type="EMBL" id="QEEX01000001">
    <property type="protein sequence ID" value="PWB98183.1"/>
    <property type="molecule type" value="Genomic_DNA"/>
</dbReference>
<gene>
    <name evidence="1" type="ORF">DF220_10345</name>
</gene>
<reference evidence="2" key="1">
    <citation type="submission" date="2018-04" db="EMBL/GenBank/DDBJ databases">
        <authorList>
            <person name="Liu S."/>
            <person name="Wang Z."/>
            <person name="Li J."/>
        </authorList>
    </citation>
    <scope>NUCLEOTIDE SEQUENCE [LARGE SCALE GENOMIC DNA]</scope>
    <source>
        <strain evidence="2">S1194</strain>
    </source>
</reference>
<name>A0A2U1T346_9MICO</name>
<protein>
    <submittedName>
        <fullName evidence="1">Uncharacterized protein</fullName>
    </submittedName>
</protein>
<evidence type="ECO:0000313" key="1">
    <source>
        <dbReference type="EMBL" id="PWB98183.1"/>
    </source>
</evidence>
<proteinExistence type="predicted"/>
<accession>A0A2U1T346</accession>
<organism evidence="1 2">
    <name type="scientific">Homoserinimonas hongtaonis</name>
    <dbReference type="NCBI Taxonomy" id="2079791"/>
    <lineage>
        <taxon>Bacteria</taxon>
        <taxon>Bacillati</taxon>
        <taxon>Actinomycetota</taxon>
        <taxon>Actinomycetes</taxon>
        <taxon>Micrococcales</taxon>
        <taxon>Microbacteriaceae</taxon>
        <taxon>Homoserinimonas</taxon>
    </lineage>
</organism>